<dbReference type="AlphaFoldDB" id="A0A3A3GP32"/>
<evidence type="ECO:0000313" key="2">
    <source>
        <dbReference type="EMBL" id="RJG27004.1"/>
    </source>
</evidence>
<feature type="compositionally biased region" description="Basic and acidic residues" evidence="1">
    <location>
        <begin position="344"/>
        <end position="354"/>
    </location>
</feature>
<feature type="region of interest" description="Disordered" evidence="1">
    <location>
        <begin position="302"/>
        <end position="354"/>
    </location>
</feature>
<evidence type="ECO:0000256" key="1">
    <source>
        <dbReference type="SAM" id="MobiDB-lite"/>
    </source>
</evidence>
<sequence>MIESQLTGHGINMDQYSKQCVMSAISSINTALDAKGIDWNDPQLDKSNVTQTLLSVASLKLNAAASPREVFFQVRNVKTKVPDGKDIWKKQIEMGIEGDGNDAILARYGRDVAKVGQFWLVREGDDFTYPQYTGFDVVPPKWIPKGKGDVVRVVYPILKKDGTVEFHIAEREDVARNLIAHMNNNMMNETFGICKDRFNATTEQKKQIAVKKAEVLKKAKQLGLGALDDPELQQYISPAWTDYQSRESMLVRKMRNNIVKKIPKDFGNALVEMVYTDTSDESYAAVQNEIAERANSEFIDIEPVPQQPEKPTHSTEQVPADEQPKETPDAIQPPGQGAIDFEDFEKTLEDGPGF</sequence>
<protein>
    <submittedName>
        <fullName evidence="2">Uncharacterized protein</fullName>
    </submittedName>
</protein>
<gene>
    <name evidence="2" type="ORF">DQX05_01165</name>
</gene>
<evidence type="ECO:0000313" key="3">
    <source>
        <dbReference type="Proteomes" id="UP000266177"/>
    </source>
</evidence>
<proteinExistence type="predicted"/>
<dbReference type="OrthoDB" id="2285766at2"/>
<dbReference type="EMBL" id="QYZD01000001">
    <property type="protein sequence ID" value="RJG27004.1"/>
    <property type="molecule type" value="Genomic_DNA"/>
</dbReference>
<name>A0A3A3GP32_PANTH</name>
<reference evidence="2 3" key="1">
    <citation type="submission" date="2018-09" db="EMBL/GenBank/DDBJ databases">
        <title>Paenibacillus SK2017-BO5.</title>
        <authorList>
            <person name="Piskunova J.V."/>
            <person name="Dubiley S.A."/>
            <person name="Severinov K.V."/>
        </authorList>
    </citation>
    <scope>NUCLEOTIDE SEQUENCE [LARGE SCALE GENOMIC DNA]</scope>
    <source>
        <strain evidence="2 3">BO5</strain>
    </source>
</reference>
<dbReference type="Proteomes" id="UP000266177">
    <property type="component" value="Unassembled WGS sequence"/>
</dbReference>
<organism evidence="2 3">
    <name type="scientific">Paenibacillus thiaminolyticus</name>
    <name type="common">Bacillus thiaminolyticus</name>
    <dbReference type="NCBI Taxonomy" id="49283"/>
    <lineage>
        <taxon>Bacteria</taxon>
        <taxon>Bacillati</taxon>
        <taxon>Bacillota</taxon>
        <taxon>Bacilli</taxon>
        <taxon>Bacillales</taxon>
        <taxon>Paenibacillaceae</taxon>
        <taxon>Paenibacillus</taxon>
    </lineage>
</organism>
<comment type="caution">
    <text evidence="2">The sequence shown here is derived from an EMBL/GenBank/DDBJ whole genome shotgun (WGS) entry which is preliminary data.</text>
</comment>
<accession>A0A3A3GP32</accession>